<sequence length="73" mass="8104">VEYRARDTKMGGRGIAKPFKLCNRRLLAERSRPSSPPGRSRAHPVDGEHREPSLVQTPVRLISPDSLEAGSKQ</sequence>
<dbReference type="InParanoid" id="C5KWN2"/>
<evidence type="ECO:0000313" key="2">
    <source>
        <dbReference type="EMBL" id="EER11107.1"/>
    </source>
</evidence>
<protein>
    <submittedName>
        <fullName evidence="2">Uncharacterized protein</fullName>
    </submittedName>
</protein>
<name>C5KWN2_PERM5</name>
<accession>C5KWN2</accession>
<feature type="region of interest" description="Disordered" evidence="1">
    <location>
        <begin position="27"/>
        <end position="73"/>
    </location>
</feature>
<organism evidence="3">
    <name type="scientific">Perkinsus marinus (strain ATCC 50983 / TXsc)</name>
    <dbReference type="NCBI Taxonomy" id="423536"/>
    <lineage>
        <taxon>Eukaryota</taxon>
        <taxon>Sar</taxon>
        <taxon>Alveolata</taxon>
        <taxon>Perkinsozoa</taxon>
        <taxon>Perkinsea</taxon>
        <taxon>Perkinsida</taxon>
        <taxon>Perkinsidae</taxon>
        <taxon>Perkinsus</taxon>
    </lineage>
</organism>
<evidence type="ECO:0000256" key="1">
    <source>
        <dbReference type="SAM" id="MobiDB-lite"/>
    </source>
</evidence>
<feature type="non-terminal residue" evidence="2">
    <location>
        <position position="73"/>
    </location>
</feature>
<dbReference type="AlphaFoldDB" id="C5KWN2"/>
<reference evidence="2 3" key="1">
    <citation type="submission" date="2008-07" db="EMBL/GenBank/DDBJ databases">
        <authorList>
            <person name="El-Sayed N."/>
            <person name="Caler E."/>
            <person name="Inman J."/>
            <person name="Amedeo P."/>
            <person name="Hass B."/>
            <person name="Wortman J."/>
        </authorList>
    </citation>
    <scope>NUCLEOTIDE SEQUENCE [LARGE SCALE GENOMIC DNA]</scope>
    <source>
        <strain evidence="3">ATCC 50983 / TXsc</strain>
    </source>
</reference>
<gene>
    <name evidence="2" type="ORF">Pmar_PMAR020086</name>
</gene>
<dbReference type="RefSeq" id="XP_002779312.1">
    <property type="nucleotide sequence ID" value="XM_002779266.1"/>
</dbReference>
<feature type="compositionally biased region" description="Basic and acidic residues" evidence="1">
    <location>
        <begin position="43"/>
        <end position="52"/>
    </location>
</feature>
<dbReference type="Proteomes" id="UP000007800">
    <property type="component" value="Unassembled WGS sequence"/>
</dbReference>
<proteinExistence type="predicted"/>
<dbReference type="EMBL" id="GG677039">
    <property type="protein sequence ID" value="EER11107.1"/>
    <property type="molecule type" value="Genomic_DNA"/>
</dbReference>
<dbReference type="GeneID" id="9056488"/>
<keyword evidence="3" id="KW-1185">Reference proteome</keyword>
<feature type="non-terminal residue" evidence="2">
    <location>
        <position position="1"/>
    </location>
</feature>
<evidence type="ECO:0000313" key="3">
    <source>
        <dbReference type="Proteomes" id="UP000007800"/>
    </source>
</evidence>